<evidence type="ECO:0000256" key="2">
    <source>
        <dbReference type="ARBA" id="ARBA00010992"/>
    </source>
</evidence>
<dbReference type="GO" id="GO:0016020">
    <property type="term" value="C:membrane"/>
    <property type="evidence" value="ECO:0007669"/>
    <property type="project" value="UniProtKB-SubCell"/>
</dbReference>
<feature type="transmembrane region" description="Helical" evidence="8">
    <location>
        <begin position="191"/>
        <end position="210"/>
    </location>
</feature>
<dbReference type="InterPro" id="IPR005829">
    <property type="entry name" value="Sugar_transporter_CS"/>
</dbReference>
<dbReference type="Proteomes" id="UP001147782">
    <property type="component" value="Unassembled WGS sequence"/>
</dbReference>
<evidence type="ECO:0000259" key="9">
    <source>
        <dbReference type="PROSITE" id="PS50850"/>
    </source>
</evidence>
<feature type="transmembrane region" description="Helical" evidence="8">
    <location>
        <begin position="131"/>
        <end position="149"/>
    </location>
</feature>
<proteinExistence type="inferred from homology"/>
<dbReference type="InterPro" id="IPR036259">
    <property type="entry name" value="MFS_trans_sf"/>
</dbReference>
<evidence type="ECO:0000256" key="4">
    <source>
        <dbReference type="ARBA" id="ARBA00022692"/>
    </source>
</evidence>
<comment type="subcellular location">
    <subcellularLocation>
        <location evidence="1">Membrane</location>
        <topology evidence="1">Multi-pass membrane protein</topology>
    </subcellularLocation>
</comment>
<dbReference type="AlphaFoldDB" id="A0A9W9SQ03"/>
<feature type="transmembrane region" description="Helical" evidence="8">
    <location>
        <begin position="161"/>
        <end position="179"/>
    </location>
</feature>
<dbReference type="SUPFAM" id="SSF103473">
    <property type="entry name" value="MFS general substrate transporter"/>
    <property type="match status" value="1"/>
</dbReference>
<dbReference type="PANTHER" id="PTHR48022">
    <property type="entry name" value="PLASTIDIC GLUCOSE TRANSPORTER 4"/>
    <property type="match status" value="1"/>
</dbReference>
<feature type="transmembrane region" description="Helical" evidence="8">
    <location>
        <begin position="351"/>
        <end position="372"/>
    </location>
</feature>
<evidence type="ECO:0000256" key="6">
    <source>
        <dbReference type="ARBA" id="ARBA00023136"/>
    </source>
</evidence>
<dbReference type="GeneID" id="81435885"/>
<organism evidence="10 11">
    <name type="scientific">Penicillium cataractarum</name>
    <dbReference type="NCBI Taxonomy" id="2100454"/>
    <lineage>
        <taxon>Eukaryota</taxon>
        <taxon>Fungi</taxon>
        <taxon>Dikarya</taxon>
        <taxon>Ascomycota</taxon>
        <taxon>Pezizomycotina</taxon>
        <taxon>Eurotiomycetes</taxon>
        <taxon>Eurotiomycetidae</taxon>
        <taxon>Eurotiales</taxon>
        <taxon>Aspergillaceae</taxon>
        <taxon>Penicillium</taxon>
    </lineage>
</organism>
<keyword evidence="4 8" id="KW-0812">Transmembrane</keyword>
<reference evidence="10" key="2">
    <citation type="journal article" date="2023" name="IMA Fungus">
        <title>Comparative genomic study of the Penicillium genus elucidates a diverse pangenome and 15 lateral gene transfer events.</title>
        <authorList>
            <person name="Petersen C."/>
            <person name="Sorensen T."/>
            <person name="Nielsen M.R."/>
            <person name="Sondergaard T.E."/>
            <person name="Sorensen J.L."/>
            <person name="Fitzpatrick D.A."/>
            <person name="Frisvad J.C."/>
            <person name="Nielsen K.L."/>
        </authorList>
    </citation>
    <scope>NUCLEOTIDE SEQUENCE</scope>
    <source>
        <strain evidence="10">IBT 29864</strain>
    </source>
</reference>
<dbReference type="NCBIfam" id="TIGR00879">
    <property type="entry name" value="SP"/>
    <property type="match status" value="1"/>
</dbReference>
<keyword evidence="6 8" id="KW-0472">Membrane</keyword>
<dbReference type="FunFam" id="1.20.1250.20:FF:000217">
    <property type="entry name" value="MFS lactose permease, putative"/>
    <property type="match status" value="1"/>
</dbReference>
<evidence type="ECO:0000256" key="5">
    <source>
        <dbReference type="ARBA" id="ARBA00022989"/>
    </source>
</evidence>
<gene>
    <name evidence="10" type="ORF">N7496_003777</name>
</gene>
<dbReference type="OrthoDB" id="6133115at2759"/>
<feature type="transmembrane region" description="Helical" evidence="8">
    <location>
        <begin position="448"/>
        <end position="466"/>
    </location>
</feature>
<sequence length="539" mass="59125">MAPKSECGAAEHQENTVGHVTLNKEPQGAVKEINTASVALSAAVAAQPPKLLSKNMIKLYMIMGIGYLISTMNGFDSSLMSSINAMKPYQESFGLSGAGSSTGVIFIIYNLGQIAAFPFCGLLADGYGRKVCIFVGCLIVWIGTAIQTPAKTMGMFMGGRFLLGLGAALASAAGPAYTVELAHPAYRGTMAGMYNNFWWLGNILAGWTTYGSNLHLKNSWAWRVPTLVQAGLPGVVLVLIMFFPESPRWLIAQDRREEALDILAKYHGDGDRHHPVVQLQYHEIVEQLSATRDENPWWDFRELGNTRAARYRLFMVIAMSFFGQWSGNNVVSYFMPQMIIQAGITSSDKQLLINAINPIFSMLGAIYGATLLDKLGRRTMLLGGLAGGLAAYIMLTAFTAQSEYHPSLSYGVIVSIYLFGIIFAWGFTPLQTLYAVECLENRTRAKGSGLNFLFLNVAMVVNTYGISVGIEKIGWKLYLVYIAWIVVEMVVIYYCFVETAGKTLEELKEIFEAPNPRNASMKRTKVEIDESGAVVGLEA</sequence>
<dbReference type="Pfam" id="PF00083">
    <property type="entry name" value="Sugar_tr"/>
    <property type="match status" value="1"/>
</dbReference>
<dbReference type="Gene3D" id="1.20.1250.20">
    <property type="entry name" value="MFS general substrate transporter like domains"/>
    <property type="match status" value="1"/>
</dbReference>
<dbReference type="InterPro" id="IPR050360">
    <property type="entry name" value="MFS_Sugar_Transporters"/>
</dbReference>
<evidence type="ECO:0000313" key="11">
    <source>
        <dbReference type="Proteomes" id="UP001147782"/>
    </source>
</evidence>
<dbReference type="GO" id="GO:0005351">
    <property type="term" value="F:carbohydrate:proton symporter activity"/>
    <property type="evidence" value="ECO:0007669"/>
    <property type="project" value="TreeGrafter"/>
</dbReference>
<feature type="transmembrane region" description="Helical" evidence="8">
    <location>
        <begin position="379"/>
        <end position="400"/>
    </location>
</feature>
<dbReference type="PRINTS" id="PR00171">
    <property type="entry name" value="SUGRTRNSPORT"/>
</dbReference>
<dbReference type="InterPro" id="IPR003663">
    <property type="entry name" value="Sugar/inositol_transpt"/>
</dbReference>
<feature type="transmembrane region" description="Helical" evidence="8">
    <location>
        <begin position="311"/>
        <end position="331"/>
    </location>
</feature>
<keyword evidence="5 8" id="KW-1133">Transmembrane helix</keyword>
<dbReference type="RefSeq" id="XP_056558920.1">
    <property type="nucleotide sequence ID" value="XM_056696708.1"/>
</dbReference>
<keyword evidence="11" id="KW-1185">Reference proteome</keyword>
<accession>A0A9W9SQ03</accession>
<protein>
    <submittedName>
        <fullName evidence="10">Lactose permease</fullName>
    </submittedName>
</protein>
<dbReference type="PANTHER" id="PTHR48022:SF70">
    <property type="entry name" value="MONOSACCHARIDE TRANSPORTER, PUTATIVE (AFU_ORTHOLOGUE AFUA_5G14540)-RELATED"/>
    <property type="match status" value="1"/>
</dbReference>
<comment type="similarity">
    <text evidence="2 7">Belongs to the major facilitator superfamily. Sugar transporter (TC 2.A.1.1) family.</text>
</comment>
<evidence type="ECO:0000256" key="1">
    <source>
        <dbReference type="ARBA" id="ARBA00004141"/>
    </source>
</evidence>
<dbReference type="PROSITE" id="PS00216">
    <property type="entry name" value="SUGAR_TRANSPORT_1"/>
    <property type="match status" value="1"/>
</dbReference>
<evidence type="ECO:0000256" key="8">
    <source>
        <dbReference type="SAM" id="Phobius"/>
    </source>
</evidence>
<reference evidence="10" key="1">
    <citation type="submission" date="2022-11" db="EMBL/GenBank/DDBJ databases">
        <authorList>
            <person name="Petersen C."/>
        </authorList>
    </citation>
    <scope>NUCLEOTIDE SEQUENCE</scope>
    <source>
        <strain evidence="10">IBT 29864</strain>
    </source>
</reference>
<evidence type="ECO:0000313" key="10">
    <source>
        <dbReference type="EMBL" id="KAJ5381349.1"/>
    </source>
</evidence>
<feature type="transmembrane region" description="Helical" evidence="8">
    <location>
        <begin position="59"/>
        <end position="83"/>
    </location>
</feature>
<evidence type="ECO:0000256" key="3">
    <source>
        <dbReference type="ARBA" id="ARBA00022448"/>
    </source>
</evidence>
<comment type="caution">
    <text evidence="10">The sequence shown here is derived from an EMBL/GenBank/DDBJ whole genome shotgun (WGS) entry which is preliminary data.</text>
</comment>
<dbReference type="InterPro" id="IPR020846">
    <property type="entry name" value="MFS_dom"/>
</dbReference>
<feature type="transmembrane region" description="Helical" evidence="8">
    <location>
        <begin position="222"/>
        <end position="243"/>
    </location>
</feature>
<feature type="transmembrane region" description="Helical" evidence="8">
    <location>
        <begin position="412"/>
        <end position="436"/>
    </location>
</feature>
<dbReference type="InterPro" id="IPR005828">
    <property type="entry name" value="MFS_sugar_transport-like"/>
</dbReference>
<dbReference type="EMBL" id="JAPZBS010000002">
    <property type="protein sequence ID" value="KAJ5381349.1"/>
    <property type="molecule type" value="Genomic_DNA"/>
</dbReference>
<feature type="transmembrane region" description="Helical" evidence="8">
    <location>
        <begin position="478"/>
        <end position="497"/>
    </location>
</feature>
<feature type="transmembrane region" description="Helical" evidence="8">
    <location>
        <begin position="103"/>
        <end position="124"/>
    </location>
</feature>
<feature type="domain" description="Major facilitator superfamily (MFS) profile" evidence="9">
    <location>
        <begin position="62"/>
        <end position="500"/>
    </location>
</feature>
<keyword evidence="3 7" id="KW-0813">Transport</keyword>
<dbReference type="PROSITE" id="PS50850">
    <property type="entry name" value="MFS"/>
    <property type="match status" value="1"/>
</dbReference>
<name>A0A9W9SQ03_9EURO</name>
<evidence type="ECO:0000256" key="7">
    <source>
        <dbReference type="RuleBase" id="RU003346"/>
    </source>
</evidence>